<accession>A0AAE0YT72</accession>
<comment type="caution">
    <text evidence="5">The sequence shown here is derived from an EMBL/GenBank/DDBJ whole genome shotgun (WGS) entry which is preliminary data.</text>
</comment>
<dbReference type="PANTHER" id="PTHR24652:SF69">
    <property type="entry name" value="CUB DOMAIN-CONTAINING PROTEIN"/>
    <property type="match status" value="1"/>
</dbReference>
<dbReference type="PROSITE" id="PS50068">
    <property type="entry name" value="LDLRA_2"/>
    <property type="match status" value="1"/>
</dbReference>
<feature type="domain" description="CUB" evidence="4">
    <location>
        <begin position="40"/>
        <end position="163"/>
    </location>
</feature>
<dbReference type="InterPro" id="IPR000859">
    <property type="entry name" value="CUB_dom"/>
</dbReference>
<keyword evidence="3" id="KW-0812">Transmembrane</keyword>
<dbReference type="PANTHER" id="PTHR24652">
    <property type="entry name" value="LOW-DENSITY LIPOPROTEIN RECEPTOR CLASS A DOMAIN-CONTAINING PROTEIN 2"/>
    <property type="match status" value="1"/>
</dbReference>
<feature type="transmembrane region" description="Helical" evidence="3">
    <location>
        <begin position="202"/>
        <end position="228"/>
    </location>
</feature>
<keyword evidence="3" id="KW-1133">Transmembrane helix</keyword>
<dbReference type="InterPro" id="IPR042333">
    <property type="entry name" value="LRAD2/Mig-13-like"/>
</dbReference>
<dbReference type="InterPro" id="IPR035914">
    <property type="entry name" value="Sperma_CUB_dom_sf"/>
</dbReference>
<protein>
    <recommendedName>
        <fullName evidence="4">CUB domain-containing protein</fullName>
    </recommendedName>
</protein>
<evidence type="ECO:0000256" key="1">
    <source>
        <dbReference type="ARBA" id="ARBA00023157"/>
    </source>
</evidence>
<feature type="disulfide bond" evidence="2">
    <location>
        <begin position="168"/>
        <end position="180"/>
    </location>
</feature>
<dbReference type="CDD" id="cd00041">
    <property type="entry name" value="CUB"/>
    <property type="match status" value="1"/>
</dbReference>
<dbReference type="AlphaFoldDB" id="A0AAE0YT72"/>
<organism evidence="5 6">
    <name type="scientific">Elysia crispata</name>
    <name type="common">lettuce slug</name>
    <dbReference type="NCBI Taxonomy" id="231223"/>
    <lineage>
        <taxon>Eukaryota</taxon>
        <taxon>Metazoa</taxon>
        <taxon>Spiralia</taxon>
        <taxon>Lophotrochozoa</taxon>
        <taxon>Mollusca</taxon>
        <taxon>Gastropoda</taxon>
        <taxon>Heterobranchia</taxon>
        <taxon>Euthyneura</taxon>
        <taxon>Panpulmonata</taxon>
        <taxon>Sacoglossa</taxon>
        <taxon>Placobranchoidea</taxon>
        <taxon>Plakobranchidae</taxon>
        <taxon>Elysia</taxon>
    </lineage>
</organism>
<evidence type="ECO:0000259" key="4">
    <source>
        <dbReference type="PROSITE" id="PS01180"/>
    </source>
</evidence>
<dbReference type="InterPro" id="IPR002172">
    <property type="entry name" value="LDrepeatLR_classA_rpt"/>
</dbReference>
<dbReference type="Pfam" id="PF00431">
    <property type="entry name" value="CUB"/>
    <property type="match status" value="1"/>
</dbReference>
<dbReference type="Gene3D" id="2.60.120.290">
    <property type="entry name" value="Spermadhesin, CUB domain"/>
    <property type="match status" value="1"/>
</dbReference>
<evidence type="ECO:0000256" key="2">
    <source>
        <dbReference type="PROSITE-ProRule" id="PRU00124"/>
    </source>
</evidence>
<dbReference type="CDD" id="cd00112">
    <property type="entry name" value="LDLa"/>
    <property type="match status" value="1"/>
</dbReference>
<feature type="disulfide bond" evidence="2">
    <location>
        <begin position="175"/>
        <end position="193"/>
    </location>
</feature>
<dbReference type="SUPFAM" id="SSF49854">
    <property type="entry name" value="Spermadhesin, CUB domain"/>
    <property type="match status" value="1"/>
</dbReference>
<dbReference type="Gene3D" id="4.10.400.10">
    <property type="entry name" value="Low-density Lipoprotein Receptor"/>
    <property type="match status" value="1"/>
</dbReference>
<reference evidence="5" key="1">
    <citation type="journal article" date="2023" name="G3 (Bethesda)">
        <title>A reference genome for the long-term kleptoplast-retaining sea slug Elysia crispata morphotype clarki.</title>
        <authorList>
            <person name="Eastman K.E."/>
            <person name="Pendleton A.L."/>
            <person name="Shaikh M.A."/>
            <person name="Suttiyut T."/>
            <person name="Ogas R."/>
            <person name="Tomko P."/>
            <person name="Gavelis G."/>
            <person name="Widhalm J.R."/>
            <person name="Wisecaver J.H."/>
        </authorList>
    </citation>
    <scope>NUCLEOTIDE SEQUENCE</scope>
    <source>
        <strain evidence="5">ECLA1</strain>
    </source>
</reference>
<dbReference type="SMART" id="SM00192">
    <property type="entry name" value="LDLa"/>
    <property type="match status" value="1"/>
</dbReference>
<evidence type="ECO:0000313" key="5">
    <source>
        <dbReference type="EMBL" id="KAK3756844.1"/>
    </source>
</evidence>
<sequence length="309" mass="34631">MSVFAVTAVTDRTVYLLSFVLSFVSVWGTETYHDTMERQCGGIIQLTSLPTQSLVLVLTEQIEYKPRYDCQVTVVASEEARIFLSFLELDIPSFDACVDDFLLIADSEPLLEHALRFQDSKVRRYCGTVRPKPMTTTGNNVSIHFVSDANLNGKGFSILLTAFHKAKCDEEEFRCKNDRCIDIRLKCDDYDNCGDGSDNCDIPVYIITGIAVASSLSLLAGLFLVVVIRYRCQQKQFESEENTHEDHTYESSTQIHSIVVDPVRCEAVARSVSSFLSSLVQVPTFPQTLVPRPPYLPGLPCRNTRLVST</sequence>
<dbReference type="InterPro" id="IPR036055">
    <property type="entry name" value="LDL_receptor-like_sf"/>
</dbReference>
<keyword evidence="6" id="KW-1185">Reference proteome</keyword>
<proteinExistence type="predicted"/>
<comment type="caution">
    <text evidence="2">Lacks conserved residue(s) required for the propagation of feature annotation.</text>
</comment>
<keyword evidence="3" id="KW-0472">Membrane</keyword>
<dbReference type="SMART" id="SM00042">
    <property type="entry name" value="CUB"/>
    <property type="match status" value="1"/>
</dbReference>
<dbReference type="SUPFAM" id="SSF57424">
    <property type="entry name" value="LDL receptor-like module"/>
    <property type="match status" value="1"/>
</dbReference>
<dbReference type="PROSITE" id="PS01180">
    <property type="entry name" value="CUB"/>
    <property type="match status" value="1"/>
</dbReference>
<dbReference type="Pfam" id="PF00057">
    <property type="entry name" value="Ldl_recept_a"/>
    <property type="match status" value="1"/>
</dbReference>
<keyword evidence="1 2" id="KW-1015">Disulfide bond</keyword>
<gene>
    <name evidence="5" type="ORF">RRG08_048890</name>
</gene>
<name>A0AAE0YT72_9GAST</name>
<evidence type="ECO:0000256" key="3">
    <source>
        <dbReference type="SAM" id="Phobius"/>
    </source>
</evidence>
<evidence type="ECO:0000313" key="6">
    <source>
        <dbReference type="Proteomes" id="UP001283361"/>
    </source>
</evidence>
<dbReference type="Proteomes" id="UP001283361">
    <property type="component" value="Unassembled WGS sequence"/>
</dbReference>
<dbReference type="EMBL" id="JAWDGP010005460">
    <property type="protein sequence ID" value="KAK3756844.1"/>
    <property type="molecule type" value="Genomic_DNA"/>
</dbReference>